<evidence type="ECO:0000259" key="7">
    <source>
        <dbReference type="PROSITE" id="PS50045"/>
    </source>
</evidence>
<dbReference type="InterPro" id="IPR011006">
    <property type="entry name" value="CheY-like_superfamily"/>
</dbReference>
<dbReference type="Pfam" id="PF00158">
    <property type="entry name" value="Sigma54_activat"/>
    <property type="match status" value="1"/>
</dbReference>
<dbReference type="EMBL" id="CP119311">
    <property type="protein sequence ID" value="WEK33484.1"/>
    <property type="molecule type" value="Genomic_DNA"/>
</dbReference>
<feature type="region of interest" description="Disordered" evidence="6">
    <location>
        <begin position="125"/>
        <end position="154"/>
    </location>
</feature>
<dbReference type="SUPFAM" id="SSF46689">
    <property type="entry name" value="Homeodomain-like"/>
    <property type="match status" value="1"/>
</dbReference>
<dbReference type="InterPro" id="IPR009057">
    <property type="entry name" value="Homeodomain-like_sf"/>
</dbReference>
<dbReference type="SUPFAM" id="SSF52540">
    <property type="entry name" value="P-loop containing nucleoside triphosphate hydrolases"/>
    <property type="match status" value="1"/>
</dbReference>
<dbReference type="InterPro" id="IPR002078">
    <property type="entry name" value="Sigma_54_int"/>
</dbReference>
<dbReference type="AlphaFoldDB" id="A0AAJ6BF96"/>
<dbReference type="FunFam" id="3.40.50.300:FF:000006">
    <property type="entry name" value="DNA-binding transcriptional regulator NtrC"/>
    <property type="match status" value="1"/>
</dbReference>
<evidence type="ECO:0000256" key="1">
    <source>
        <dbReference type="ARBA" id="ARBA00022741"/>
    </source>
</evidence>
<dbReference type="GO" id="GO:0043565">
    <property type="term" value="F:sequence-specific DNA binding"/>
    <property type="evidence" value="ECO:0007669"/>
    <property type="project" value="InterPro"/>
</dbReference>
<keyword evidence="2" id="KW-0067">ATP-binding</keyword>
<reference evidence="9" key="1">
    <citation type="submission" date="2023-03" db="EMBL/GenBank/DDBJ databases">
        <title>Andean soil-derived lignocellulolytic bacterial consortium as a source of novel taxa and putative plastic-active enzymes.</title>
        <authorList>
            <person name="Diaz-Garcia L."/>
            <person name="Chuvochina M."/>
            <person name="Feuerriegel G."/>
            <person name="Bunk B."/>
            <person name="Sproer C."/>
            <person name="Streit W.R."/>
            <person name="Rodriguez L.M."/>
            <person name="Overmann J."/>
            <person name="Jimenez D.J."/>
        </authorList>
    </citation>
    <scope>NUCLEOTIDE SEQUENCE</scope>
    <source>
        <strain evidence="9">MAG 7</strain>
    </source>
</reference>
<name>A0AAJ6BF96_9BACT</name>
<dbReference type="PANTHER" id="PTHR32071:SF81">
    <property type="entry name" value="PROPIONATE CATABOLISM OPERON REGULATORY PROTEIN"/>
    <property type="match status" value="1"/>
</dbReference>
<protein>
    <submittedName>
        <fullName evidence="9">Sigma-54 dependent transcriptional regulator</fullName>
    </submittedName>
</protein>
<evidence type="ECO:0000256" key="5">
    <source>
        <dbReference type="PROSITE-ProRule" id="PRU00169"/>
    </source>
</evidence>
<dbReference type="Pfam" id="PF00072">
    <property type="entry name" value="Response_reg"/>
    <property type="match status" value="1"/>
</dbReference>
<dbReference type="PROSITE" id="PS50045">
    <property type="entry name" value="SIGMA54_INTERACT_4"/>
    <property type="match status" value="1"/>
</dbReference>
<evidence type="ECO:0000256" key="3">
    <source>
        <dbReference type="ARBA" id="ARBA00023015"/>
    </source>
</evidence>
<organism evidence="9 10">
    <name type="scientific">Candidatus Pseudobacter hemicellulosilyticus</name>
    <dbReference type="NCBI Taxonomy" id="3121375"/>
    <lineage>
        <taxon>Bacteria</taxon>
        <taxon>Pseudomonadati</taxon>
        <taxon>Bacteroidota</taxon>
        <taxon>Chitinophagia</taxon>
        <taxon>Chitinophagales</taxon>
        <taxon>Chitinophagaceae</taxon>
        <taxon>Pseudobacter</taxon>
    </lineage>
</organism>
<evidence type="ECO:0000256" key="4">
    <source>
        <dbReference type="ARBA" id="ARBA00023163"/>
    </source>
</evidence>
<evidence type="ECO:0000259" key="8">
    <source>
        <dbReference type="PROSITE" id="PS50110"/>
    </source>
</evidence>
<dbReference type="PROSITE" id="PS00675">
    <property type="entry name" value="SIGMA54_INTERACT_1"/>
    <property type="match status" value="1"/>
</dbReference>
<evidence type="ECO:0000313" key="9">
    <source>
        <dbReference type="EMBL" id="WEK33484.1"/>
    </source>
</evidence>
<keyword evidence="1" id="KW-0547">Nucleotide-binding</keyword>
<sequence>MPKVLIIDDDRDICFLLNKFLMKHGYETQDSYTAKKALELLEEVPDFDLVLCDYRLEGMDGKTMLLKIKEKYPNLPVIIITGYNDLKTAVDVMKMGAFDYVTKPLFPEEILNTIQAALNQGAPAPAKAVSGAPSQNGAAETAERKEKKKPVNGNGDIIFGNSPVFQNIVEQISLVAPTDYSVIIYGESGSGKEAIAQEIHKRSKRSSFPFIAIDCGALSKELASSELFGHEKGSFTGAINQKAGSFELANGGTIFLDEIANLPYDVQVSLLRVIQERKMRRVGGTRDISLDVRIIIASNERLWDAAQKGKFREDLFHRFNEFTIEVPPLRQRREDILVFGRHFLTKANEGLSKNIKGFSPEVEEIFRNYVWHGNLRELKNVVKRAALLTDGDWVEVRSLPFEISNYRKLLFEHAGEMPQPVMQEPSMAPQHYAAPQAPETTPLIPALKRPITENSLKEASIDLEYEMILKALKQTNFNKSKAAKLLNIDRKTLYNKIKLYQELNNR</sequence>
<evidence type="ECO:0000256" key="6">
    <source>
        <dbReference type="SAM" id="MobiDB-lite"/>
    </source>
</evidence>
<gene>
    <name evidence="9" type="ORF">P0Y53_13415</name>
</gene>
<feature type="domain" description="Sigma-54 factor interaction" evidence="7">
    <location>
        <begin position="158"/>
        <end position="387"/>
    </location>
</feature>
<keyword evidence="3" id="KW-0805">Transcription regulation</keyword>
<evidence type="ECO:0000313" key="10">
    <source>
        <dbReference type="Proteomes" id="UP001220610"/>
    </source>
</evidence>
<dbReference type="InterPro" id="IPR027417">
    <property type="entry name" value="P-loop_NTPase"/>
</dbReference>
<dbReference type="Pfam" id="PF25601">
    <property type="entry name" value="AAA_lid_14"/>
    <property type="match status" value="1"/>
</dbReference>
<dbReference type="CDD" id="cd00009">
    <property type="entry name" value="AAA"/>
    <property type="match status" value="1"/>
</dbReference>
<dbReference type="PROSITE" id="PS00676">
    <property type="entry name" value="SIGMA54_INTERACT_2"/>
    <property type="match status" value="1"/>
</dbReference>
<dbReference type="Gene3D" id="1.10.8.60">
    <property type="match status" value="1"/>
</dbReference>
<feature type="domain" description="Response regulatory" evidence="8">
    <location>
        <begin position="3"/>
        <end position="118"/>
    </location>
</feature>
<feature type="modified residue" description="4-aspartylphosphate" evidence="5">
    <location>
        <position position="53"/>
    </location>
</feature>
<dbReference type="InterPro" id="IPR025943">
    <property type="entry name" value="Sigma_54_int_dom_ATP-bd_2"/>
</dbReference>
<dbReference type="GO" id="GO:0006355">
    <property type="term" value="P:regulation of DNA-templated transcription"/>
    <property type="evidence" value="ECO:0007669"/>
    <property type="project" value="InterPro"/>
</dbReference>
<evidence type="ECO:0000256" key="2">
    <source>
        <dbReference type="ARBA" id="ARBA00022840"/>
    </source>
</evidence>
<dbReference type="InterPro" id="IPR001789">
    <property type="entry name" value="Sig_transdc_resp-reg_receiver"/>
</dbReference>
<dbReference type="Gene3D" id="1.10.10.60">
    <property type="entry name" value="Homeodomain-like"/>
    <property type="match status" value="1"/>
</dbReference>
<accession>A0AAJ6BF96</accession>
<dbReference type="Pfam" id="PF02954">
    <property type="entry name" value="HTH_8"/>
    <property type="match status" value="1"/>
</dbReference>
<dbReference type="Proteomes" id="UP001220610">
    <property type="component" value="Chromosome"/>
</dbReference>
<dbReference type="InterPro" id="IPR002197">
    <property type="entry name" value="HTH_Fis"/>
</dbReference>
<dbReference type="SMART" id="SM00448">
    <property type="entry name" value="REC"/>
    <property type="match status" value="1"/>
</dbReference>
<dbReference type="Gene3D" id="3.40.50.2300">
    <property type="match status" value="1"/>
</dbReference>
<dbReference type="Gene3D" id="3.40.50.300">
    <property type="entry name" value="P-loop containing nucleotide triphosphate hydrolases"/>
    <property type="match status" value="1"/>
</dbReference>
<dbReference type="GO" id="GO:0005524">
    <property type="term" value="F:ATP binding"/>
    <property type="evidence" value="ECO:0007669"/>
    <property type="project" value="UniProtKB-KW"/>
</dbReference>
<proteinExistence type="predicted"/>
<dbReference type="InterPro" id="IPR058031">
    <property type="entry name" value="AAA_lid_NorR"/>
</dbReference>
<dbReference type="InterPro" id="IPR003593">
    <property type="entry name" value="AAA+_ATPase"/>
</dbReference>
<dbReference type="SMART" id="SM00382">
    <property type="entry name" value="AAA"/>
    <property type="match status" value="1"/>
</dbReference>
<keyword evidence="4" id="KW-0804">Transcription</keyword>
<keyword evidence="5" id="KW-0597">Phosphoprotein</keyword>
<dbReference type="PANTHER" id="PTHR32071">
    <property type="entry name" value="TRANSCRIPTIONAL REGULATORY PROTEIN"/>
    <property type="match status" value="1"/>
</dbReference>
<dbReference type="PROSITE" id="PS50110">
    <property type="entry name" value="RESPONSE_REGULATORY"/>
    <property type="match status" value="1"/>
</dbReference>
<dbReference type="PRINTS" id="PR01590">
    <property type="entry name" value="HTHFIS"/>
</dbReference>
<dbReference type="GO" id="GO:0000160">
    <property type="term" value="P:phosphorelay signal transduction system"/>
    <property type="evidence" value="ECO:0007669"/>
    <property type="project" value="InterPro"/>
</dbReference>
<dbReference type="InterPro" id="IPR025662">
    <property type="entry name" value="Sigma_54_int_dom_ATP-bd_1"/>
</dbReference>
<dbReference type="SUPFAM" id="SSF52172">
    <property type="entry name" value="CheY-like"/>
    <property type="match status" value="1"/>
</dbReference>